<comment type="caution">
    <text evidence="1">The sequence shown here is derived from an EMBL/GenBank/DDBJ whole genome shotgun (WGS) entry which is preliminary data.</text>
</comment>
<dbReference type="Proteomes" id="UP000232673">
    <property type="component" value="Unassembled WGS sequence"/>
</dbReference>
<dbReference type="RefSeq" id="WP_079714124.1">
    <property type="nucleotide sequence ID" value="NZ_FUZC01000014.1"/>
</dbReference>
<evidence type="ECO:0008006" key="3">
    <source>
        <dbReference type="Google" id="ProtNLM"/>
    </source>
</evidence>
<organism evidence="1 2">
    <name type="scientific">Salegentibacter salinarum</name>
    <dbReference type="NCBI Taxonomy" id="447422"/>
    <lineage>
        <taxon>Bacteria</taxon>
        <taxon>Pseudomonadati</taxon>
        <taxon>Bacteroidota</taxon>
        <taxon>Flavobacteriia</taxon>
        <taxon>Flavobacteriales</taxon>
        <taxon>Flavobacteriaceae</taxon>
        <taxon>Salegentibacter</taxon>
    </lineage>
</organism>
<gene>
    <name evidence="1" type="ORF">APR41_17280</name>
</gene>
<dbReference type="OrthoDB" id="9780929at2"/>
<dbReference type="STRING" id="447422.SAMN05660903_03115"/>
<proteinExistence type="predicted"/>
<dbReference type="AlphaFoldDB" id="A0A2N0TW00"/>
<sequence>MAAQEFYKLKDAEKAEIFTAVAQQKGLPVYALEKDWWVVQTLDIIFSQLEFAEHLLFKGGTSLSKAWQLINRFSEDIDLALNREYLGFAGGLISKSQVKKLREKSFEFVTTTFYEALQKAFAEKGYTNVTFDFENLGDSDQDPVSILIYYPAVTEHSEYVLPRVKVELGSRALKDPFTNCKIISFVGEQFPSRPFADSPITVLCVNPERTYLEKLFLLHEEFKKPNYKIRVERLSRHLYDITKIYNSEHKDKAYGQELIVSIIEHRERFNGMRGVDYNTLYPPNLNIIPPDDFIKAWEDDYKTMQTNMIPEDSPSFTDLLETVKQAIQEYNALKFE</sequence>
<dbReference type="Gene3D" id="3.10.450.620">
    <property type="entry name" value="JHP933, nucleotidyltransferase-like core domain"/>
    <property type="match status" value="1"/>
</dbReference>
<reference evidence="1 2" key="1">
    <citation type="submission" date="2015-10" db="EMBL/GenBank/DDBJ databases">
        <title>Draft genome sequence of Salegentibacter salinarum KCTC 12975.</title>
        <authorList>
            <person name="Lin W."/>
            <person name="Zheng Q."/>
        </authorList>
    </citation>
    <scope>NUCLEOTIDE SEQUENCE [LARGE SCALE GENOMIC DNA]</scope>
    <source>
        <strain evidence="1 2">KCTC 12975</strain>
    </source>
</reference>
<evidence type="ECO:0000313" key="1">
    <source>
        <dbReference type="EMBL" id="PKD18876.1"/>
    </source>
</evidence>
<name>A0A2N0TW00_9FLAO</name>
<protein>
    <recommendedName>
        <fullName evidence="3">Nucleotidyltransferase</fullName>
    </recommendedName>
</protein>
<dbReference type="Pfam" id="PF08843">
    <property type="entry name" value="AbiEii"/>
    <property type="match status" value="1"/>
</dbReference>
<dbReference type="InterPro" id="IPR014942">
    <property type="entry name" value="AbiEii"/>
</dbReference>
<evidence type="ECO:0000313" key="2">
    <source>
        <dbReference type="Proteomes" id="UP000232673"/>
    </source>
</evidence>
<accession>A0A2N0TW00</accession>
<keyword evidence="2" id="KW-1185">Reference proteome</keyword>
<dbReference type="EMBL" id="LKTS01000019">
    <property type="protein sequence ID" value="PKD18876.1"/>
    <property type="molecule type" value="Genomic_DNA"/>
</dbReference>